<name>A0A179I5M5_CORDF</name>
<dbReference type="OrthoDB" id="3944545at2759"/>
<organism evidence="1 2">
    <name type="scientific">Cordyceps confragosa</name>
    <name type="common">Lecanicillium lecanii</name>
    <dbReference type="NCBI Taxonomy" id="2714763"/>
    <lineage>
        <taxon>Eukaryota</taxon>
        <taxon>Fungi</taxon>
        <taxon>Dikarya</taxon>
        <taxon>Ascomycota</taxon>
        <taxon>Pezizomycotina</taxon>
        <taxon>Sordariomycetes</taxon>
        <taxon>Hypocreomycetidae</taxon>
        <taxon>Hypocreales</taxon>
        <taxon>Cordycipitaceae</taxon>
        <taxon>Akanthomyces</taxon>
    </lineage>
</organism>
<reference evidence="1 2" key="1">
    <citation type="submission" date="2016-03" db="EMBL/GenBank/DDBJ databases">
        <title>Fine-scale spatial genetic structure of a fungal parasite of coffee scale insects.</title>
        <authorList>
            <person name="Jackson D."/>
            <person name="Zemenick K.A."/>
            <person name="Malloure B."/>
            <person name="Quandt C.A."/>
            <person name="James T.Y."/>
        </authorList>
    </citation>
    <scope>NUCLEOTIDE SEQUENCE [LARGE SCALE GENOMIC DNA]</scope>
    <source>
        <strain evidence="1 2">UM487</strain>
    </source>
</reference>
<protein>
    <submittedName>
        <fullName evidence="1">Uncharacterized protein</fullName>
    </submittedName>
</protein>
<evidence type="ECO:0000313" key="1">
    <source>
        <dbReference type="EMBL" id="OAQ96890.1"/>
    </source>
</evidence>
<dbReference type="AlphaFoldDB" id="A0A179I5M5"/>
<evidence type="ECO:0000313" key="2">
    <source>
        <dbReference type="Proteomes" id="UP000243081"/>
    </source>
</evidence>
<dbReference type="OMA" id="WEDEHNY"/>
<proteinExistence type="predicted"/>
<dbReference type="Proteomes" id="UP000243081">
    <property type="component" value="Unassembled WGS sequence"/>
</dbReference>
<keyword evidence="2" id="KW-1185">Reference proteome</keyword>
<comment type="caution">
    <text evidence="1">The sequence shown here is derived from an EMBL/GenBank/DDBJ whole genome shotgun (WGS) entry which is preliminary data.</text>
</comment>
<gene>
    <name evidence="1" type="ORF">LLEC1_05321</name>
</gene>
<dbReference type="EMBL" id="LUKN01003809">
    <property type="protein sequence ID" value="OAQ96890.1"/>
    <property type="molecule type" value="Genomic_DNA"/>
</dbReference>
<sequence length="224" mass="25382">MSSAQPEAEVYPSFASFRRRETLPRPSTAAMRLIWTLDGSLTSLKVMNEGLDPDAPLEPYFQQRPEGTGWHAIAEMPVTRHKISSVTVNIRPFERWAEDWEESHRHAEPGIPGCIFGEAEDDETDPPLLMCCGEERPRDTAPVLVRASAKPYLRVHDYMSVMHPWLMERNGRILAALGVWDGRPLPADTKLAVRHAGDDSLSISLWEEWLATERDWANTPIVEI</sequence>
<accession>A0A179I5M5</accession>